<evidence type="ECO:0000313" key="1">
    <source>
        <dbReference type="EMBL" id="OZU89937.1"/>
    </source>
</evidence>
<evidence type="ECO:0000313" key="2">
    <source>
        <dbReference type="Proteomes" id="UP000216498"/>
    </source>
</evidence>
<gene>
    <name evidence="1" type="ORF">CIL03_02005</name>
</gene>
<reference evidence="1 2" key="1">
    <citation type="submission" date="2017-08" db="EMBL/GenBank/DDBJ databases">
        <title>Virgibacillus indicus sp. nov. and Virgibacillus profoundi sp. nov, two moderately halophilic bacteria isolated from marine sediment by using the Microfluidic Streak Plate.</title>
        <authorList>
            <person name="Xu B."/>
            <person name="Hu B."/>
            <person name="Wang J."/>
            <person name="Zhu Y."/>
            <person name="Huang L."/>
            <person name="Du W."/>
            <person name="Huang Y."/>
        </authorList>
    </citation>
    <scope>NUCLEOTIDE SEQUENCE [LARGE SCALE GENOMIC DNA]</scope>
    <source>
        <strain evidence="1 2">IO3-P2-C2</strain>
    </source>
</reference>
<accession>A0A265NDQ0</accession>
<dbReference type="AlphaFoldDB" id="A0A265NDQ0"/>
<dbReference type="EMBL" id="NPMS01000001">
    <property type="protein sequence ID" value="OZU89937.1"/>
    <property type="molecule type" value="Genomic_DNA"/>
</dbReference>
<protein>
    <submittedName>
        <fullName evidence="1">Uncharacterized protein</fullName>
    </submittedName>
</protein>
<keyword evidence="2" id="KW-1185">Reference proteome</keyword>
<comment type="caution">
    <text evidence="1">The sequence shown here is derived from an EMBL/GenBank/DDBJ whole genome shotgun (WGS) entry which is preliminary data.</text>
</comment>
<sequence>MPAESIRPQRSRTAIIADTNYVAIYIKCVISKAIEFTVANKAKLLRIKQNGIKFLKLLSIT</sequence>
<organism evidence="1 2">
    <name type="scientific">Virgibacillus indicus</name>
    <dbReference type="NCBI Taxonomy" id="2024554"/>
    <lineage>
        <taxon>Bacteria</taxon>
        <taxon>Bacillati</taxon>
        <taxon>Bacillota</taxon>
        <taxon>Bacilli</taxon>
        <taxon>Bacillales</taxon>
        <taxon>Bacillaceae</taxon>
        <taxon>Virgibacillus</taxon>
    </lineage>
</organism>
<proteinExistence type="predicted"/>
<name>A0A265NDQ0_9BACI</name>
<dbReference type="Proteomes" id="UP000216498">
    <property type="component" value="Unassembled WGS sequence"/>
</dbReference>